<dbReference type="EMBL" id="FN653260">
    <property type="protein sequence ID" value="CBY14183.1"/>
    <property type="molecule type" value="Genomic_DNA"/>
</dbReference>
<evidence type="ECO:0000259" key="4">
    <source>
        <dbReference type="PROSITE" id="PS51184"/>
    </source>
</evidence>
<dbReference type="InParanoid" id="E4XWY9"/>
<sequence length="264" mass="31524">MERVEKEISPEEFWKEFIAPLKPCLIGAWLTEFWEARKFWVKNDQINVDFLIEKYGNCKVPVTNCSKNFACSSMVFVDYLRYLKKRESKDILYCKDWHLAMEDKTFYELPAHFRNDWLNEYCLKTNFSDSDYRFVYVGIKGTKTPLHRDVLASHSWSSNVVGRKLWHFWKEAIPEHLLGTYSEDEEFLKSADFVVMQESGETMFVPSGWFHQVMNLEDTISINHNWINEASIQNTWQHFVDELKLVENELEYLHRNGLQNLYLS</sequence>
<dbReference type="PANTHER" id="PTHR12480">
    <property type="entry name" value="ARGININE DEMETHYLASE AND LYSYL-HYDROXYLASE JMJD"/>
    <property type="match status" value="1"/>
</dbReference>
<organism evidence="5">
    <name type="scientific">Oikopleura dioica</name>
    <name type="common">Tunicate</name>
    <dbReference type="NCBI Taxonomy" id="34765"/>
    <lineage>
        <taxon>Eukaryota</taxon>
        <taxon>Metazoa</taxon>
        <taxon>Chordata</taxon>
        <taxon>Tunicata</taxon>
        <taxon>Appendicularia</taxon>
        <taxon>Copelata</taxon>
        <taxon>Oikopleuridae</taxon>
        <taxon>Oikopleura</taxon>
    </lineage>
</organism>
<dbReference type="AlphaFoldDB" id="E4XWY9"/>
<dbReference type="GO" id="GO:0043565">
    <property type="term" value="F:sequence-specific DNA binding"/>
    <property type="evidence" value="ECO:0007669"/>
    <property type="project" value="TreeGrafter"/>
</dbReference>
<comment type="similarity">
    <text evidence="1">Belongs to the JMJD6 family.</text>
</comment>
<evidence type="ECO:0000256" key="3">
    <source>
        <dbReference type="ARBA" id="ARBA00082904"/>
    </source>
</evidence>
<dbReference type="GO" id="GO:0005634">
    <property type="term" value="C:nucleus"/>
    <property type="evidence" value="ECO:0007669"/>
    <property type="project" value="TreeGrafter"/>
</dbReference>
<evidence type="ECO:0000313" key="6">
    <source>
        <dbReference type="Proteomes" id="UP000001307"/>
    </source>
</evidence>
<dbReference type="InterPro" id="IPR041667">
    <property type="entry name" value="Cupin_8"/>
</dbReference>
<dbReference type="InterPro" id="IPR050910">
    <property type="entry name" value="JMJD6_ArgDemeth/LysHydrox"/>
</dbReference>
<dbReference type="FunCoup" id="E4XWY9">
    <property type="interactions" value="353"/>
</dbReference>
<evidence type="ECO:0000313" key="5">
    <source>
        <dbReference type="EMBL" id="CBY14183.1"/>
    </source>
</evidence>
<proteinExistence type="inferred from homology"/>
<evidence type="ECO:0000256" key="1">
    <source>
        <dbReference type="ARBA" id="ARBA00038068"/>
    </source>
</evidence>
<dbReference type="PROSITE" id="PS51184">
    <property type="entry name" value="JMJC"/>
    <property type="match status" value="1"/>
</dbReference>
<evidence type="ECO:0000256" key="2">
    <source>
        <dbReference type="ARBA" id="ARBA00047762"/>
    </source>
</evidence>
<dbReference type="InterPro" id="IPR003347">
    <property type="entry name" value="JmjC_dom"/>
</dbReference>
<dbReference type="PANTHER" id="PTHR12480:SF6">
    <property type="entry name" value="2-OXOGLUTARATE AND IRON-DEPENDENT OXYGENASE JMJD4"/>
    <property type="match status" value="1"/>
</dbReference>
<dbReference type="SUPFAM" id="SSF51197">
    <property type="entry name" value="Clavaminate synthase-like"/>
    <property type="match status" value="1"/>
</dbReference>
<accession>E4XWY9</accession>
<name>E4XWY9_OIKDI</name>
<dbReference type="GO" id="GO:0045905">
    <property type="term" value="P:positive regulation of translational termination"/>
    <property type="evidence" value="ECO:0007669"/>
    <property type="project" value="TreeGrafter"/>
</dbReference>
<dbReference type="GO" id="GO:0016706">
    <property type="term" value="F:2-oxoglutarate-dependent dioxygenase activity"/>
    <property type="evidence" value="ECO:0007669"/>
    <property type="project" value="TreeGrafter"/>
</dbReference>
<keyword evidence="6" id="KW-1185">Reference proteome</keyword>
<comment type="catalytic activity">
    <reaction evidence="2">
        <text>L-lysyl-[protein] + 2-oxoglutarate + O2 = 4-hydroxy-L-lysyl-[protein] + succinate + CO2</text>
        <dbReference type="Rhea" id="RHEA:57156"/>
        <dbReference type="Rhea" id="RHEA-COMP:9752"/>
        <dbReference type="Rhea" id="RHEA-COMP:15084"/>
        <dbReference type="ChEBI" id="CHEBI:15379"/>
        <dbReference type="ChEBI" id="CHEBI:16526"/>
        <dbReference type="ChEBI" id="CHEBI:16810"/>
        <dbReference type="ChEBI" id="CHEBI:29969"/>
        <dbReference type="ChEBI" id="CHEBI:30031"/>
        <dbReference type="ChEBI" id="CHEBI:141495"/>
    </reaction>
</comment>
<dbReference type="GO" id="GO:0005737">
    <property type="term" value="C:cytoplasm"/>
    <property type="evidence" value="ECO:0007669"/>
    <property type="project" value="TreeGrafter"/>
</dbReference>
<dbReference type="Pfam" id="PF13621">
    <property type="entry name" value="Cupin_8"/>
    <property type="match status" value="1"/>
</dbReference>
<dbReference type="Proteomes" id="UP000001307">
    <property type="component" value="Unassembled WGS sequence"/>
</dbReference>
<dbReference type="SMART" id="SM00558">
    <property type="entry name" value="JmjC"/>
    <property type="match status" value="1"/>
</dbReference>
<dbReference type="Gene3D" id="2.60.120.650">
    <property type="entry name" value="Cupin"/>
    <property type="match status" value="1"/>
</dbReference>
<feature type="domain" description="JmjC" evidence="4">
    <location>
        <begin position="98"/>
        <end position="243"/>
    </location>
</feature>
<reference evidence="5" key="1">
    <citation type="journal article" date="2010" name="Science">
        <title>Plasticity of animal genome architecture unmasked by rapid evolution of a pelagic tunicate.</title>
        <authorList>
            <person name="Denoeud F."/>
            <person name="Henriet S."/>
            <person name="Mungpakdee S."/>
            <person name="Aury J.M."/>
            <person name="Da Silva C."/>
            <person name="Brinkmann H."/>
            <person name="Mikhaleva J."/>
            <person name="Olsen L.C."/>
            <person name="Jubin C."/>
            <person name="Canestro C."/>
            <person name="Bouquet J.M."/>
            <person name="Danks G."/>
            <person name="Poulain J."/>
            <person name="Campsteijn C."/>
            <person name="Adamski M."/>
            <person name="Cross I."/>
            <person name="Yadetie F."/>
            <person name="Muffato M."/>
            <person name="Louis A."/>
            <person name="Butcher S."/>
            <person name="Tsagkogeorga G."/>
            <person name="Konrad A."/>
            <person name="Singh S."/>
            <person name="Jensen M.F."/>
            <person name="Cong E.H."/>
            <person name="Eikeseth-Otteraa H."/>
            <person name="Noel B."/>
            <person name="Anthouard V."/>
            <person name="Porcel B.M."/>
            <person name="Kachouri-Lafond R."/>
            <person name="Nishino A."/>
            <person name="Ugolini M."/>
            <person name="Chourrout P."/>
            <person name="Nishida H."/>
            <person name="Aasland R."/>
            <person name="Huzurbazar S."/>
            <person name="Westhof E."/>
            <person name="Delsuc F."/>
            <person name="Lehrach H."/>
            <person name="Reinhardt R."/>
            <person name="Weissenbach J."/>
            <person name="Roy S.W."/>
            <person name="Artiguenave F."/>
            <person name="Postlethwait J.H."/>
            <person name="Manak J.R."/>
            <person name="Thompson E.M."/>
            <person name="Jaillon O."/>
            <person name="Du Pasquier L."/>
            <person name="Boudinot P."/>
            <person name="Liberles D.A."/>
            <person name="Volff J.N."/>
            <person name="Philippe H."/>
            <person name="Lenhard B."/>
            <person name="Roest Crollius H."/>
            <person name="Wincker P."/>
            <person name="Chourrout D."/>
        </authorList>
    </citation>
    <scope>NUCLEOTIDE SEQUENCE [LARGE SCALE GENOMIC DNA]</scope>
</reference>
<dbReference type="OrthoDB" id="203487at2759"/>
<gene>
    <name evidence="5" type="ORF">GSOID_T00007167001</name>
</gene>
<protein>
    <recommendedName>
        <fullName evidence="3">Jumonji domain-containing protein 4</fullName>
    </recommendedName>
</protein>